<protein>
    <submittedName>
        <fullName evidence="2">Uncharacterized protein</fullName>
    </submittedName>
</protein>
<feature type="compositionally biased region" description="Polar residues" evidence="1">
    <location>
        <begin position="905"/>
        <end position="918"/>
    </location>
</feature>
<dbReference type="Proteomes" id="UP000233524">
    <property type="component" value="Unassembled WGS sequence"/>
</dbReference>
<dbReference type="VEuPathDB" id="FungiDB:jhhlp_000234"/>
<dbReference type="GO" id="GO:1902412">
    <property type="term" value="P:regulation of mitotic cytokinesis"/>
    <property type="evidence" value="ECO:0007669"/>
    <property type="project" value="InterPro"/>
</dbReference>
<proteinExistence type="predicted"/>
<evidence type="ECO:0000313" key="3">
    <source>
        <dbReference type="Proteomes" id="UP000233524"/>
    </source>
</evidence>
<evidence type="ECO:0000313" key="2">
    <source>
        <dbReference type="EMBL" id="PKS12894.1"/>
    </source>
</evidence>
<feature type="compositionally biased region" description="Polar residues" evidence="1">
    <location>
        <begin position="24"/>
        <end position="37"/>
    </location>
</feature>
<accession>A0A2N3NKD8</accession>
<feature type="region of interest" description="Disordered" evidence="1">
    <location>
        <begin position="347"/>
        <end position="463"/>
    </location>
</feature>
<feature type="compositionally biased region" description="Polar residues" evidence="1">
    <location>
        <begin position="446"/>
        <end position="455"/>
    </location>
</feature>
<sequence length="1118" mass="121054">MQTVPSLVGTGTAVAAAATGLVFSQPTDSHSITNRPATNKRKSTLDREGPEYAYPGVSSPSRPGTSSCSPASAAEDKGYGTLPHHFSLPGATSNGARPRPPSTLSTSKQGHFRRLSLNRPGDYSTYPTEDPRDSISSNGSWIKRFSIRPSSVRSSIGPDTHSLTFSYGSSAPILPSDIVPPLPPNKLVKRPPPPAHANYSDPQSRRRAKTHLPSLRRPATSHQRSATLRQTRQDNGLASPVYSPRRFSFDRKLPGPDLTSTVDQDYIVPQPTPTLSRWTSFFHSRAIKIGVKAISSRSNDGGPATLVKRISPNINAQKPVYLTQSSAISSYTAQSQVPGRVEEEPQIAAGDSNAVTADSSSSSPEDTPSKRARRSISMTFSSPGNWIMRSGSIRRPKRGSESSKAGGKRHVSAPVAAQPGQHEKSPARANNRSKTTDDVVEPSKQALAQSRNRNTSSPLPPLSRLSSFNIDLAKLGAASGAPSPEGGAPQTVRPHQPSGSSQASSSMAPPGLSRNHRSPTLTSSDFDGRDFTSGDDDDTDFKSDTIFDSIRTVASGRMRSVETPLESMFDESPPSTAGHTKAKRLSIQEVLIRNWDGDHDRIMEEDDETALTPVRLTHNIDRLHEPATIIKDDGFAPAGNTNHYSLPNKDFGRLSLDDEEEDWTKDDYMDQDDLLVNCLSPPSKNNVVNMRNINPNLRVALASISGNRYSETRNSSATERPLSTLFDWSEPVVHDKQEGEGQSQRPKTVHGKQDIDIRGGRAATRKGPTAAHVRSQSVPVVHDQPENQKTPAPKFGTWGLGSKGVSEDWGDDFEFEESPAEMTTGKDSCRSFVVPEPIQASQSSVKAHSGQIRELSLLVNDLKRLCRHGRDMDMLGGSQASLWKEAEGIIALASPDEDEPMEGAQTVTSSPPAEVSSNMGDKFNDDGFDAASLDFSDINMSKTTVVRSRHSIRRRSVIPDDDIFGGAWPPSDDGPVSDRPRTPENKVTRGGDDVSGIVRTVMDAMQQRSVSTPVHGQVNNKVHFDTASLKALVKRAGDLRDALSDLVRKADPIAPSPARTPRHDGSPAFTRVFNEPPSSPSRRLPHSRSNNSVLSRTSMDTSSSTTMGPKRMQVMTVS</sequence>
<feature type="region of interest" description="Disordered" evidence="1">
    <location>
        <begin position="960"/>
        <end position="993"/>
    </location>
</feature>
<name>A0A2N3NKD8_9PEZI</name>
<feature type="compositionally biased region" description="Polar residues" evidence="1">
    <location>
        <begin position="220"/>
        <end position="236"/>
    </location>
</feature>
<organism evidence="2 3">
    <name type="scientific">Lomentospora prolificans</name>
    <dbReference type="NCBI Taxonomy" id="41688"/>
    <lineage>
        <taxon>Eukaryota</taxon>
        <taxon>Fungi</taxon>
        <taxon>Dikarya</taxon>
        <taxon>Ascomycota</taxon>
        <taxon>Pezizomycotina</taxon>
        <taxon>Sordariomycetes</taxon>
        <taxon>Hypocreomycetidae</taxon>
        <taxon>Microascales</taxon>
        <taxon>Microascaceae</taxon>
        <taxon>Lomentospora</taxon>
    </lineage>
</organism>
<dbReference type="Pfam" id="PF20162">
    <property type="entry name" value="Etd1"/>
    <property type="match status" value="1"/>
</dbReference>
<feature type="compositionally biased region" description="Low complexity" evidence="1">
    <location>
        <begin position="496"/>
        <end position="511"/>
    </location>
</feature>
<feature type="compositionally biased region" description="Low complexity" evidence="1">
    <location>
        <begin position="476"/>
        <end position="489"/>
    </location>
</feature>
<dbReference type="EMBL" id="NLAX01000002">
    <property type="protein sequence ID" value="PKS12894.1"/>
    <property type="molecule type" value="Genomic_DNA"/>
</dbReference>
<feature type="compositionally biased region" description="Basic and acidic residues" evidence="1">
    <location>
        <begin position="976"/>
        <end position="992"/>
    </location>
</feature>
<dbReference type="OrthoDB" id="5346713at2759"/>
<feature type="region of interest" description="Disordered" evidence="1">
    <location>
        <begin position="733"/>
        <end position="801"/>
    </location>
</feature>
<dbReference type="STRING" id="41688.A0A2N3NKD8"/>
<dbReference type="InParanoid" id="A0A2N3NKD8"/>
<feature type="region of interest" description="Disordered" evidence="1">
    <location>
        <begin position="176"/>
        <end position="255"/>
    </location>
</feature>
<gene>
    <name evidence="2" type="ORF">jhhlp_000234</name>
</gene>
<feature type="compositionally biased region" description="Pro residues" evidence="1">
    <location>
        <begin position="178"/>
        <end position="195"/>
    </location>
</feature>
<feature type="region of interest" description="Disordered" evidence="1">
    <location>
        <begin position="22"/>
        <end position="138"/>
    </location>
</feature>
<feature type="compositionally biased region" description="Low complexity" evidence="1">
    <location>
        <begin position="1074"/>
        <end position="1106"/>
    </location>
</feature>
<dbReference type="AlphaFoldDB" id="A0A2N3NKD8"/>
<dbReference type="GO" id="GO:0005096">
    <property type="term" value="F:GTPase activator activity"/>
    <property type="evidence" value="ECO:0007669"/>
    <property type="project" value="InterPro"/>
</dbReference>
<feature type="region of interest" description="Disordered" evidence="1">
    <location>
        <begin position="898"/>
        <end position="918"/>
    </location>
</feature>
<feature type="region of interest" description="Disordered" evidence="1">
    <location>
        <begin position="476"/>
        <end position="543"/>
    </location>
</feature>
<comment type="caution">
    <text evidence="2">The sequence shown here is derived from an EMBL/GenBank/DDBJ whole genome shotgun (WGS) entry which is preliminary data.</text>
</comment>
<reference evidence="2 3" key="1">
    <citation type="journal article" date="2017" name="G3 (Bethesda)">
        <title>First Draft Genome Sequence of the Pathogenic Fungus Lomentospora prolificans (Formerly Scedosporium prolificans).</title>
        <authorList>
            <person name="Luo R."/>
            <person name="Zimin A."/>
            <person name="Workman R."/>
            <person name="Fan Y."/>
            <person name="Pertea G."/>
            <person name="Grossman N."/>
            <person name="Wear M.P."/>
            <person name="Jia B."/>
            <person name="Miller H."/>
            <person name="Casadevall A."/>
            <person name="Timp W."/>
            <person name="Zhang S.X."/>
            <person name="Salzberg S.L."/>
        </authorList>
    </citation>
    <scope>NUCLEOTIDE SEQUENCE [LARGE SCALE GENOMIC DNA]</scope>
    <source>
        <strain evidence="2 3">JHH-5317</strain>
    </source>
</reference>
<keyword evidence="3" id="KW-1185">Reference proteome</keyword>
<evidence type="ECO:0000256" key="1">
    <source>
        <dbReference type="SAM" id="MobiDB-lite"/>
    </source>
</evidence>
<dbReference type="InterPro" id="IPR045342">
    <property type="entry name" value="Etd1"/>
</dbReference>
<feature type="region of interest" description="Disordered" evidence="1">
    <location>
        <begin position="1052"/>
        <end position="1118"/>
    </location>
</feature>
<feature type="compositionally biased region" description="Low complexity" evidence="1">
    <location>
        <begin position="55"/>
        <end position="70"/>
    </location>
</feature>